<evidence type="ECO:0000259" key="3">
    <source>
        <dbReference type="Pfam" id="PF01326"/>
    </source>
</evidence>
<keyword evidence="5" id="KW-1185">Reference proteome</keyword>
<comment type="caution">
    <text evidence="4">The sequence shown here is derived from an EMBL/GenBank/DDBJ whole genome shotgun (WGS) entry which is preliminary data.</text>
</comment>
<dbReference type="Pfam" id="PF00391">
    <property type="entry name" value="PEP-utilizers"/>
    <property type="match status" value="1"/>
</dbReference>
<evidence type="ECO:0000313" key="4">
    <source>
        <dbReference type="EMBL" id="MBP1044424.1"/>
    </source>
</evidence>
<organism evidence="4 5">
    <name type="scientific">Vagococcus allomyrinae</name>
    <dbReference type="NCBI Taxonomy" id="2794353"/>
    <lineage>
        <taxon>Bacteria</taxon>
        <taxon>Bacillati</taxon>
        <taxon>Bacillota</taxon>
        <taxon>Bacilli</taxon>
        <taxon>Lactobacillales</taxon>
        <taxon>Enterococcaceae</taxon>
        <taxon>Vagococcus</taxon>
    </lineage>
</organism>
<keyword evidence="1" id="KW-0175">Coiled coil</keyword>
<feature type="domain" description="Pyruvate phosphate dikinase AMP/ATP-binding" evidence="3">
    <location>
        <begin position="14"/>
        <end position="219"/>
    </location>
</feature>
<dbReference type="SUPFAM" id="SSF56059">
    <property type="entry name" value="Glutathione synthetase ATP-binding domain-like"/>
    <property type="match status" value="1"/>
</dbReference>
<dbReference type="Proteomes" id="UP000674938">
    <property type="component" value="Unassembled WGS sequence"/>
</dbReference>
<dbReference type="Gene3D" id="3.30.1490.20">
    <property type="entry name" value="ATP-grasp fold, A domain"/>
    <property type="match status" value="1"/>
</dbReference>
<feature type="domain" description="PEP-utilising enzyme mobile" evidence="2">
    <location>
        <begin position="758"/>
        <end position="828"/>
    </location>
</feature>
<dbReference type="EMBL" id="JAEEGA010000027">
    <property type="protein sequence ID" value="MBP1044424.1"/>
    <property type="molecule type" value="Genomic_DNA"/>
</dbReference>
<dbReference type="GO" id="GO:0016301">
    <property type="term" value="F:kinase activity"/>
    <property type="evidence" value="ECO:0007669"/>
    <property type="project" value="InterPro"/>
</dbReference>
<protein>
    <recommendedName>
        <fullName evidence="6">Phosphoenolpyruvate synthase</fullName>
    </recommendedName>
</protein>
<dbReference type="PANTHER" id="PTHR43615">
    <property type="entry name" value="PHOSPHOENOLPYRUVATE SYNTHASE-RELATED"/>
    <property type="match status" value="1"/>
</dbReference>
<dbReference type="RefSeq" id="WP_209532897.1">
    <property type="nucleotide sequence ID" value="NZ_JAEEGA010000027.1"/>
</dbReference>
<dbReference type="InterPro" id="IPR008279">
    <property type="entry name" value="PEP-util_enz_mobile_dom"/>
</dbReference>
<evidence type="ECO:0000259" key="2">
    <source>
        <dbReference type="Pfam" id="PF00391"/>
    </source>
</evidence>
<name>A0A940PGH4_9ENTE</name>
<dbReference type="AlphaFoldDB" id="A0A940PGH4"/>
<proteinExistence type="predicted"/>
<reference evidence="4" key="1">
    <citation type="submission" date="2020-12" db="EMBL/GenBank/DDBJ databases">
        <title>Vagococcus allomyrinae sp. nov. and Enterococcus lavae sp. nov., isolated from the larvae of Allomyrina dichotoma.</title>
        <authorList>
            <person name="Lee S.D."/>
        </authorList>
    </citation>
    <scope>NUCLEOTIDE SEQUENCE</scope>
    <source>
        <strain evidence="4">BWB3-3</strain>
    </source>
</reference>
<dbReference type="PANTHER" id="PTHR43615:SF1">
    <property type="entry name" value="PPDK_N DOMAIN-CONTAINING PROTEIN"/>
    <property type="match status" value="1"/>
</dbReference>
<dbReference type="GO" id="GO:0005524">
    <property type="term" value="F:ATP binding"/>
    <property type="evidence" value="ECO:0007669"/>
    <property type="project" value="InterPro"/>
</dbReference>
<dbReference type="InterPro" id="IPR002192">
    <property type="entry name" value="PPDK_AMP/ATP-bd"/>
</dbReference>
<dbReference type="Gene3D" id="3.50.30.10">
    <property type="entry name" value="Phosphohistidine domain"/>
    <property type="match status" value="1"/>
</dbReference>
<gene>
    <name evidence="4" type="ORF">I6N95_25790</name>
</gene>
<evidence type="ECO:0000313" key="5">
    <source>
        <dbReference type="Proteomes" id="UP000674938"/>
    </source>
</evidence>
<dbReference type="InterPro" id="IPR013815">
    <property type="entry name" value="ATP_grasp_subdomain_1"/>
</dbReference>
<accession>A0A940PGH4</accession>
<evidence type="ECO:0008006" key="6">
    <source>
        <dbReference type="Google" id="ProtNLM"/>
    </source>
</evidence>
<sequence length="843" mass="95811">MITTFEQLTGTTGGAKASMLGRLTRKGIVVPAGFVIDKSVYKAFLQLNHYEQKIAHLLADVTKETVTAVCQEIQRLIQVGEFDQGFLSELAGVLLPNQLYAVRSSGTMEDLADYSFAGQYDSFLRVVGFEEIVASVKKCYQSMFSETNLNYVLDHQLPLTHLAMSVIVQEFVEADYSGVAFTVDPVSGDDSQLVVEIAAGAGEQLVGGFVEATSYRYKWREDSWQGEQKEQIAQEILDEMVRVFLDIQVWLGYPCDIEFAIRDHQLFILQVRAITTIFFNGIEGQWTTANFRDGGVSAQVCTPFMWSLYHSVWDKALGSFLIEGQINKAHEFGSLLRYEYGRPYWNVGVVKGAMAKFPGYQENDFDNELGITKSYTGAGKVTAFKLALLWPILKMALAQKKRVANCLENAENQRTSLLATYEAAHEELSRLEGKELEQAWRVLVETSYPKSEKTYFQQVYLNTVEQTLFKEKLAKYLPYQEYLLLLGGLDRVSHLLPFEEMWQLSRKILAEPTALLFWQSQSLTTIKECLTTGEDFPEAAGLNALITRFGYHSARELRIECDSYGEDPSFFIQHIQELLKLDESYSPEISQQRQFVDYQEGLSKLATLVSGRKMVVFRKDIEKMRQLLWWREEFRDISTRYYSLIRLYTLKLARWYQERGILSSATDIWLLEWEMISQFAAGRVSEKTLKNKLEEGRRYYESFRHFQNPEDIGAIYQEQQEVITQSADQGIQGIGCNQGRVTGVARVIESVEEIQELQPGDILVTRFTDTGWTSKFAILKGLVTETGGVLCHAAICAREYGIPCIVCAKQATSLIKTGMSITIDGGTGEVTVNDQDQLEEKRW</sequence>
<feature type="coiled-coil region" evidence="1">
    <location>
        <begin position="393"/>
        <end position="427"/>
    </location>
</feature>
<dbReference type="InterPro" id="IPR036637">
    <property type="entry name" value="Phosphohistidine_dom_sf"/>
</dbReference>
<evidence type="ECO:0000256" key="1">
    <source>
        <dbReference type="SAM" id="Coils"/>
    </source>
</evidence>
<dbReference type="Gene3D" id="3.30.470.20">
    <property type="entry name" value="ATP-grasp fold, B domain"/>
    <property type="match status" value="2"/>
</dbReference>
<dbReference type="Pfam" id="PF01326">
    <property type="entry name" value="PPDK_N"/>
    <property type="match status" value="1"/>
</dbReference>
<dbReference type="InterPro" id="IPR051549">
    <property type="entry name" value="PEP_Utilizing_Enz"/>
</dbReference>
<dbReference type="SUPFAM" id="SSF52009">
    <property type="entry name" value="Phosphohistidine domain"/>
    <property type="match status" value="1"/>
</dbReference>